<organism evidence="1 2">
    <name type="scientific">Melia azedarach</name>
    <name type="common">Chinaberry tree</name>
    <dbReference type="NCBI Taxonomy" id="155640"/>
    <lineage>
        <taxon>Eukaryota</taxon>
        <taxon>Viridiplantae</taxon>
        <taxon>Streptophyta</taxon>
        <taxon>Embryophyta</taxon>
        <taxon>Tracheophyta</taxon>
        <taxon>Spermatophyta</taxon>
        <taxon>Magnoliopsida</taxon>
        <taxon>eudicotyledons</taxon>
        <taxon>Gunneridae</taxon>
        <taxon>Pentapetalae</taxon>
        <taxon>rosids</taxon>
        <taxon>malvids</taxon>
        <taxon>Sapindales</taxon>
        <taxon>Meliaceae</taxon>
        <taxon>Melia</taxon>
    </lineage>
</organism>
<dbReference type="Proteomes" id="UP001164539">
    <property type="component" value="Chromosome 1"/>
</dbReference>
<protein>
    <submittedName>
        <fullName evidence="1">Beta-amylase</fullName>
    </submittedName>
</protein>
<reference evidence="1 2" key="1">
    <citation type="journal article" date="2023" name="Science">
        <title>Complex scaffold remodeling in plant triterpene biosynthesis.</title>
        <authorList>
            <person name="De La Pena R."/>
            <person name="Hodgson H."/>
            <person name="Liu J.C."/>
            <person name="Stephenson M.J."/>
            <person name="Martin A.C."/>
            <person name="Owen C."/>
            <person name="Harkess A."/>
            <person name="Leebens-Mack J."/>
            <person name="Jimenez L.E."/>
            <person name="Osbourn A."/>
            <person name="Sattely E.S."/>
        </authorList>
    </citation>
    <scope>NUCLEOTIDE SEQUENCE [LARGE SCALE GENOMIC DNA]</scope>
    <source>
        <strain evidence="2">cv. JPN11</strain>
        <tissue evidence="1">Leaf</tissue>
    </source>
</reference>
<name>A0ACC1Z0H0_MELAZ</name>
<sequence>MNTITDIDENQNQGLIESQSPSQPQTNPQIQTQARRPRGFAATAAANAMSPTNTAVGKGKKEREKEKERTKLRERHRRAITSRMLAGLRQYGNFPLPARADMNDVLAALAREAGWTVEADGTTYRQSQPMQQLATFPLRSVDSPLSTNSLKNCAVKAAVDCQPSVLRIDESLSPASFDSVVIPERDTRSEMNAGTSPINSVECLEADQLLQDVRSGEHENDFTGTPYVPVYVMLPTHVINNFCQLVDPELIRQELNHMKALNVDGVVVNCWWGIVEGWNPLKYAWSGYRELFNIIREFNLKLQVVMAFHEYGANDSGDVLISLPQWVMEIGKSDQDIFFTDHEGRRNTECLSWGVDKERVLHGRTGIEVYFDFMRSFRTEFDDLFVAGLITAIEIGLGPSGELKYPSFSDRMGWRYPGIGEFQCYDRYLQQNLRKAAKLRGHSFWARGPDNAGQYNSRPHETGFFCERGDYDSYYGRFFLHWYAQTLIDHVDNVLSLASLAFEETKFIVKVPGIYWWYKTASHAAELTAGYYNPMNQDGYSPVFEVLKKHSVTVKFVCSAPSLQDHEALADPEGLSWQVLNSGWDRGLMVAGENALSCYDREGCIRVVEMGKPRHDPDRRHFSFFVYQQPSTLLQGTICFSDLDYFIKCMHGDITSDLLS</sequence>
<evidence type="ECO:0000313" key="2">
    <source>
        <dbReference type="Proteomes" id="UP001164539"/>
    </source>
</evidence>
<gene>
    <name evidence="1" type="ORF">OWV82_001957</name>
</gene>
<comment type="caution">
    <text evidence="1">The sequence shown here is derived from an EMBL/GenBank/DDBJ whole genome shotgun (WGS) entry which is preliminary data.</text>
</comment>
<keyword evidence="2" id="KW-1185">Reference proteome</keyword>
<evidence type="ECO:0000313" key="1">
    <source>
        <dbReference type="EMBL" id="KAJ4729129.1"/>
    </source>
</evidence>
<proteinExistence type="predicted"/>
<dbReference type="EMBL" id="CM051394">
    <property type="protein sequence ID" value="KAJ4729129.1"/>
    <property type="molecule type" value="Genomic_DNA"/>
</dbReference>
<accession>A0ACC1Z0H0</accession>